<proteinExistence type="predicted"/>
<dbReference type="Pfam" id="PF12705">
    <property type="entry name" value="PDDEXK_1"/>
    <property type="match status" value="1"/>
</dbReference>
<dbReference type="EMBL" id="BHZE01000005">
    <property type="protein sequence ID" value="GCD77294.1"/>
    <property type="molecule type" value="Genomic_DNA"/>
</dbReference>
<reference evidence="2 3" key="1">
    <citation type="submission" date="2018-11" db="EMBL/GenBank/DDBJ databases">
        <title>Schleiferia aggregans sp. nov., a moderately thermophilic heterotrophic bacterium isolated from microbial mats at a terrestrial hot spring.</title>
        <authorList>
            <person name="Iino T."/>
            <person name="Ohkuma M."/>
            <person name="Haruta S."/>
        </authorList>
    </citation>
    <scope>NUCLEOTIDE SEQUENCE [LARGE SCALE GENOMIC DNA]</scope>
    <source>
        <strain evidence="2 3">LA</strain>
    </source>
</reference>
<comment type="caution">
    <text evidence="2">The sequence shown here is derived from an EMBL/GenBank/DDBJ whole genome shotgun (WGS) entry which is preliminary data.</text>
</comment>
<dbReference type="SUPFAM" id="SSF52540">
    <property type="entry name" value="P-loop containing nucleoside triphosphate hydrolases"/>
    <property type="match status" value="1"/>
</dbReference>
<dbReference type="Proteomes" id="UP000286715">
    <property type="component" value="Unassembled WGS sequence"/>
</dbReference>
<evidence type="ECO:0000313" key="3">
    <source>
        <dbReference type="Proteomes" id="UP000286715"/>
    </source>
</evidence>
<dbReference type="Gene3D" id="3.90.320.10">
    <property type="match status" value="1"/>
</dbReference>
<sequence length="939" mass="109014">MSFLHSVANQIFEEHKDNLHDITVVLPSQRSCIFFLRYLADRSESVVIAPDVLTMDQFIASIAHQEPTEYSKLLLAFIEVARKHIPERCSTLGEFMSWGPIVLNDFNSLDEQLIEPISILTNTARAKILEQWQLHNDREKGELEKKFEKFYESLPKLYDEFISQLKKKKYSTRGLLYRKAAESINTLELTSKKVYFIGFNALTKAEFEVINALVTSGKGEFIGHYDTYYCIHFPNHEAGTFYRKWKEKNLLSPKSQFTDDLLTQQKRITHHRVSGRVQQTKIVAQVIEQLKEQGYGDFKRVAVVLPDENMLFPVLHHLPVVPEGINVTMQLPLEQLPVYQWILSFIKSVEYASRDESKGKFYHRQLKEVLSNALAYSFFEPERIKKLLQDIIDNNLIFVDHKKVNETLCDGDQLLFSPAETPQQLIDAAKALLEIGIAKSPERDMLEREQLFMMREVLAELKDVTAAWPQDFLKLQDLVLFLEAIARSYGISLRGEPVQGLQIMGMLETRLLDFDTIIILSANDGILPKSAFHQSIIPYDIAVAHGLPEHRHQLAIYSYHFYQLIRNAKEIHLISYAPAIGNEQAIPSRFIYQIEWELAAENRKIEFNYIAHILTPKIGNYSSEFHLKKDEAFVRDLSDRLKSKGISPTHLANYIERPRDFYTKYMLGIQDVEEDVAEQADARIKGVAVHNTLKRLYEPFLNSTFPNVEALKVLEAQVDQILDEELHRELPNADWNTGRNFLEKFLIKQMILNQLQIDRNRLTDQTLDTNNLSIAHLEKSFETTLLVPHLGEIKLYGTLDRLERAGNHFHNIDYKTGSAPSNKHFDLENIDFFDKKKRINAGKPLQLLCYLLMVADSLGKNESSYSAALHFIKYKKEQEKFLFKTKTNNWYSFDNFDNFTFKAEDLETYRNIVIRLIEEMLDIHTIENQYLSEIKELNN</sequence>
<dbReference type="Gene3D" id="3.40.50.300">
    <property type="entry name" value="P-loop containing nucleotide triphosphate hydrolases"/>
    <property type="match status" value="1"/>
</dbReference>
<dbReference type="InterPro" id="IPR027417">
    <property type="entry name" value="P-loop_NTPase"/>
</dbReference>
<keyword evidence="3" id="KW-1185">Reference proteome</keyword>
<dbReference type="SUPFAM" id="SSF52980">
    <property type="entry name" value="Restriction endonuclease-like"/>
    <property type="match status" value="1"/>
</dbReference>
<protein>
    <recommendedName>
        <fullName evidence="1">PD-(D/E)XK endonuclease-like domain-containing protein</fullName>
    </recommendedName>
</protein>
<organism evidence="2 3">
    <name type="scientific">Thermaurantimonas aggregans</name>
    <dbReference type="NCBI Taxonomy" id="2173829"/>
    <lineage>
        <taxon>Bacteria</taxon>
        <taxon>Pseudomonadati</taxon>
        <taxon>Bacteroidota</taxon>
        <taxon>Flavobacteriia</taxon>
        <taxon>Flavobacteriales</taxon>
        <taxon>Schleiferiaceae</taxon>
        <taxon>Thermaurantimonas</taxon>
    </lineage>
</organism>
<dbReference type="RefSeq" id="WP_124397353.1">
    <property type="nucleotide sequence ID" value="NZ_BHZE01000005.1"/>
</dbReference>
<evidence type="ECO:0000259" key="1">
    <source>
        <dbReference type="Pfam" id="PF12705"/>
    </source>
</evidence>
<dbReference type="OrthoDB" id="9762792at2"/>
<accession>A0A401XJY1</accession>
<dbReference type="AlphaFoldDB" id="A0A401XJY1"/>
<gene>
    <name evidence="2" type="ORF">JCM31826_07760</name>
</gene>
<dbReference type="InterPro" id="IPR011335">
    <property type="entry name" value="Restrct_endonuc-II-like"/>
</dbReference>
<name>A0A401XJY1_9FLAO</name>
<dbReference type="InterPro" id="IPR038726">
    <property type="entry name" value="PDDEXK_AddAB-type"/>
</dbReference>
<feature type="domain" description="PD-(D/E)XK endonuclease-like" evidence="1">
    <location>
        <begin position="646"/>
        <end position="922"/>
    </location>
</feature>
<dbReference type="InterPro" id="IPR011604">
    <property type="entry name" value="PDDEXK-like_dom_sf"/>
</dbReference>
<evidence type="ECO:0000313" key="2">
    <source>
        <dbReference type="EMBL" id="GCD77294.1"/>
    </source>
</evidence>